<evidence type="ECO:0008006" key="4">
    <source>
        <dbReference type="Google" id="ProtNLM"/>
    </source>
</evidence>
<name>A0A7J6NIU2_PEROL</name>
<sequence length="134" mass="15263">MGVAFRPYVARLVIRIFALLNWETTAADLSQCRPCPNASKLYRKDMRGATNVDDCRRWECRDDDFGISRALPGVPNCRVACENFRRSEAGGSMKDPKVEEIYCPVSYGILHFNASYLQTLTCSTSLHQRFWCVS</sequence>
<protein>
    <recommendedName>
        <fullName evidence="4">Secreted protein</fullName>
    </recommendedName>
</protein>
<organism evidence="2 3">
    <name type="scientific">Perkinsus olseni</name>
    <name type="common">Perkinsus atlanticus</name>
    <dbReference type="NCBI Taxonomy" id="32597"/>
    <lineage>
        <taxon>Eukaryota</taxon>
        <taxon>Sar</taxon>
        <taxon>Alveolata</taxon>
        <taxon>Perkinsozoa</taxon>
        <taxon>Perkinsea</taxon>
        <taxon>Perkinsida</taxon>
        <taxon>Perkinsidae</taxon>
        <taxon>Perkinsus</taxon>
    </lineage>
</organism>
<feature type="chain" id="PRO_5029676980" description="Secreted protein" evidence="1">
    <location>
        <begin position="28"/>
        <end position="134"/>
    </location>
</feature>
<dbReference type="Proteomes" id="UP000574390">
    <property type="component" value="Unassembled WGS sequence"/>
</dbReference>
<evidence type="ECO:0000256" key="1">
    <source>
        <dbReference type="SAM" id="SignalP"/>
    </source>
</evidence>
<proteinExistence type="predicted"/>
<dbReference type="EMBL" id="JABANM010037280">
    <property type="protein sequence ID" value="KAF4683779.1"/>
    <property type="molecule type" value="Genomic_DNA"/>
</dbReference>
<gene>
    <name evidence="2" type="ORF">FOZ62_022297</name>
</gene>
<keyword evidence="1" id="KW-0732">Signal</keyword>
<feature type="signal peptide" evidence="1">
    <location>
        <begin position="1"/>
        <end position="27"/>
    </location>
</feature>
<accession>A0A7J6NIU2</accession>
<reference evidence="2 3" key="1">
    <citation type="submission" date="2020-04" db="EMBL/GenBank/DDBJ databases">
        <title>Perkinsus olseni comparative genomics.</title>
        <authorList>
            <person name="Bogema D.R."/>
        </authorList>
    </citation>
    <scope>NUCLEOTIDE SEQUENCE [LARGE SCALE GENOMIC DNA]</scope>
    <source>
        <strain evidence="2">ATCC PRA-205</strain>
    </source>
</reference>
<dbReference type="AlphaFoldDB" id="A0A7J6NIU2"/>
<evidence type="ECO:0000313" key="3">
    <source>
        <dbReference type="Proteomes" id="UP000574390"/>
    </source>
</evidence>
<comment type="caution">
    <text evidence="2">The sequence shown here is derived from an EMBL/GenBank/DDBJ whole genome shotgun (WGS) entry which is preliminary data.</text>
</comment>
<evidence type="ECO:0000313" key="2">
    <source>
        <dbReference type="EMBL" id="KAF4683779.1"/>
    </source>
</evidence>